<gene>
    <name evidence="2" type="ORF">DFJ67_2101</name>
</gene>
<dbReference type="OrthoDB" id="3692230at2"/>
<proteinExistence type="predicted"/>
<dbReference type="Proteomes" id="UP000256913">
    <property type="component" value="Unassembled WGS sequence"/>
</dbReference>
<organism evidence="2 3">
    <name type="scientific">Asanoa ferruginea</name>
    <dbReference type="NCBI Taxonomy" id="53367"/>
    <lineage>
        <taxon>Bacteria</taxon>
        <taxon>Bacillati</taxon>
        <taxon>Actinomycetota</taxon>
        <taxon>Actinomycetes</taxon>
        <taxon>Micromonosporales</taxon>
        <taxon>Micromonosporaceae</taxon>
        <taxon>Asanoa</taxon>
    </lineage>
</organism>
<evidence type="ECO:0000313" key="2">
    <source>
        <dbReference type="EMBL" id="REF96133.1"/>
    </source>
</evidence>
<evidence type="ECO:0000256" key="1">
    <source>
        <dbReference type="SAM" id="MobiDB-lite"/>
    </source>
</evidence>
<feature type="compositionally biased region" description="Acidic residues" evidence="1">
    <location>
        <begin position="38"/>
        <end position="49"/>
    </location>
</feature>
<comment type="caution">
    <text evidence="2">The sequence shown here is derived from an EMBL/GenBank/DDBJ whole genome shotgun (WGS) entry which is preliminary data.</text>
</comment>
<accession>A0A3D9ZJP5</accession>
<dbReference type="EMBL" id="QUMQ01000001">
    <property type="protein sequence ID" value="REF96133.1"/>
    <property type="molecule type" value="Genomic_DNA"/>
</dbReference>
<feature type="compositionally biased region" description="Basic and acidic residues" evidence="1">
    <location>
        <begin position="1"/>
        <end position="15"/>
    </location>
</feature>
<keyword evidence="3" id="KW-1185">Reference proteome</keyword>
<dbReference type="AlphaFoldDB" id="A0A3D9ZJP5"/>
<protein>
    <submittedName>
        <fullName evidence="2">Uncharacterized protein</fullName>
    </submittedName>
</protein>
<feature type="region of interest" description="Disordered" evidence="1">
    <location>
        <begin position="1"/>
        <end position="62"/>
    </location>
</feature>
<sequence length="62" mass="7093">MTDDRSKSRAEHPLPEEEAVGSDDFQEQAEAILLESDIREEEPEASAEEVLEHRLPDDEEDK</sequence>
<reference evidence="2 3" key="1">
    <citation type="submission" date="2018-08" db="EMBL/GenBank/DDBJ databases">
        <title>Sequencing the genomes of 1000 actinobacteria strains.</title>
        <authorList>
            <person name="Klenk H.-P."/>
        </authorList>
    </citation>
    <scope>NUCLEOTIDE SEQUENCE [LARGE SCALE GENOMIC DNA]</scope>
    <source>
        <strain evidence="2 3">DSM 44099</strain>
    </source>
</reference>
<name>A0A3D9ZJP5_9ACTN</name>
<evidence type="ECO:0000313" key="3">
    <source>
        <dbReference type="Proteomes" id="UP000256913"/>
    </source>
</evidence>
<dbReference type="RefSeq" id="WP_116067706.1">
    <property type="nucleotide sequence ID" value="NZ_BONB01000022.1"/>
</dbReference>
<feature type="compositionally biased region" description="Acidic residues" evidence="1">
    <location>
        <begin position="16"/>
        <end position="27"/>
    </location>
</feature>